<comment type="similarity">
    <text evidence="4 19">Belongs to the glycosyl hydrolase 17 family.</text>
</comment>
<evidence type="ECO:0000256" key="4">
    <source>
        <dbReference type="ARBA" id="ARBA00008773"/>
    </source>
</evidence>
<dbReference type="InParanoid" id="A0A1Y2GZQ8"/>
<reference evidence="22 23" key="1">
    <citation type="submission" date="2016-07" db="EMBL/GenBank/DDBJ databases">
        <title>Pervasive Adenine N6-methylation of Active Genes in Fungi.</title>
        <authorList>
            <consortium name="DOE Joint Genome Institute"/>
            <person name="Mondo S.J."/>
            <person name="Dannebaum R.O."/>
            <person name="Kuo R.C."/>
            <person name="Labutti K."/>
            <person name="Haridas S."/>
            <person name="Kuo A."/>
            <person name="Salamov A."/>
            <person name="Ahrendt S.R."/>
            <person name="Lipzen A."/>
            <person name="Sullivan W."/>
            <person name="Andreopoulos W.B."/>
            <person name="Clum A."/>
            <person name="Lindquist E."/>
            <person name="Daum C."/>
            <person name="Ramamoorthy G.K."/>
            <person name="Gryganskyi A."/>
            <person name="Culley D."/>
            <person name="Magnuson J.K."/>
            <person name="James T.Y."/>
            <person name="O'Malley M.A."/>
            <person name="Stajich J.E."/>
            <person name="Spatafora J.W."/>
            <person name="Visel A."/>
            <person name="Grigoriev I.V."/>
        </authorList>
    </citation>
    <scope>NUCLEOTIDE SEQUENCE [LARGE SCALE GENOMIC DNA]</scope>
    <source>
        <strain evidence="22 23">NRRL 3116</strain>
    </source>
</reference>
<dbReference type="GO" id="GO:0005886">
    <property type="term" value="C:plasma membrane"/>
    <property type="evidence" value="ECO:0007669"/>
    <property type="project" value="UniProtKB-SubCell"/>
</dbReference>
<dbReference type="Proteomes" id="UP000193648">
    <property type="component" value="Unassembled WGS sequence"/>
</dbReference>
<feature type="region of interest" description="Disordered" evidence="20">
    <location>
        <begin position="1"/>
        <end position="22"/>
    </location>
</feature>
<dbReference type="GeneID" id="33570312"/>
<dbReference type="GO" id="GO:0071555">
    <property type="term" value="P:cell wall organization"/>
    <property type="evidence" value="ECO:0007669"/>
    <property type="project" value="UniProtKB-KW"/>
</dbReference>
<keyword evidence="21" id="KW-1133">Transmembrane helix</keyword>
<evidence type="ECO:0000256" key="1">
    <source>
        <dbReference type="ARBA" id="ARBA00000382"/>
    </source>
</evidence>
<name>A0A1Y2GZQ8_9FUNG</name>
<dbReference type="SUPFAM" id="SSF51445">
    <property type="entry name" value="(Trans)glycosidases"/>
    <property type="match status" value="1"/>
</dbReference>
<evidence type="ECO:0000256" key="8">
    <source>
        <dbReference type="ARBA" id="ARBA00022525"/>
    </source>
</evidence>
<dbReference type="PANTHER" id="PTHR16631:SF17">
    <property type="entry name" value="GLUCAN ENDO-1,3-BETA-GLUCOSIDASE BTGC"/>
    <property type="match status" value="1"/>
</dbReference>
<evidence type="ECO:0000256" key="7">
    <source>
        <dbReference type="ARBA" id="ARBA00022512"/>
    </source>
</evidence>
<evidence type="ECO:0000256" key="11">
    <source>
        <dbReference type="ARBA" id="ARBA00023136"/>
    </source>
</evidence>
<proteinExistence type="inferred from homology"/>
<evidence type="ECO:0000256" key="13">
    <source>
        <dbReference type="ARBA" id="ARBA00023277"/>
    </source>
</evidence>
<evidence type="ECO:0000313" key="22">
    <source>
        <dbReference type="EMBL" id="ORZ27241.1"/>
    </source>
</evidence>
<dbReference type="GO" id="GO:0042973">
    <property type="term" value="F:glucan endo-1,3-beta-D-glucosidase activity"/>
    <property type="evidence" value="ECO:0007669"/>
    <property type="project" value="UniProtKB-EC"/>
</dbReference>
<organism evidence="22 23">
    <name type="scientific">Lobosporangium transversale</name>
    <dbReference type="NCBI Taxonomy" id="64571"/>
    <lineage>
        <taxon>Eukaryota</taxon>
        <taxon>Fungi</taxon>
        <taxon>Fungi incertae sedis</taxon>
        <taxon>Mucoromycota</taxon>
        <taxon>Mortierellomycotina</taxon>
        <taxon>Mortierellomycetes</taxon>
        <taxon>Mortierellales</taxon>
        <taxon>Mortierellaceae</taxon>
        <taxon>Lobosporangium</taxon>
    </lineage>
</organism>
<dbReference type="PANTHER" id="PTHR16631">
    <property type="entry name" value="GLUCAN 1,3-BETA-GLUCOSIDASE"/>
    <property type="match status" value="1"/>
</dbReference>
<keyword evidence="12" id="KW-0325">Glycoprotein</keyword>
<keyword evidence="14" id="KW-0961">Cell wall biogenesis/degradation</keyword>
<feature type="transmembrane region" description="Helical" evidence="21">
    <location>
        <begin position="155"/>
        <end position="175"/>
    </location>
</feature>
<keyword evidence="21" id="KW-0812">Transmembrane</keyword>
<evidence type="ECO:0000256" key="20">
    <source>
        <dbReference type="SAM" id="MobiDB-lite"/>
    </source>
</evidence>
<comment type="catalytic activity">
    <reaction evidence="1">
        <text>Hydrolysis of (1-&gt;3)-beta-D-glucosidic linkages in (1-&gt;3)-beta-D-glucans.</text>
        <dbReference type="EC" id="3.2.1.39"/>
    </reaction>
</comment>
<gene>
    <name evidence="22" type="ORF">BCR41DRAFT_392571</name>
</gene>
<dbReference type="GO" id="GO:0009986">
    <property type="term" value="C:cell surface"/>
    <property type="evidence" value="ECO:0007669"/>
    <property type="project" value="TreeGrafter"/>
</dbReference>
<dbReference type="EMBL" id="MCFF01000004">
    <property type="protein sequence ID" value="ORZ27241.1"/>
    <property type="molecule type" value="Genomic_DNA"/>
</dbReference>
<dbReference type="InterPro" id="IPR000490">
    <property type="entry name" value="Glyco_hydro_17"/>
</dbReference>
<dbReference type="STRING" id="64571.A0A1Y2GZQ8"/>
<keyword evidence="11 21" id="KW-0472">Membrane</keyword>
<evidence type="ECO:0000313" key="23">
    <source>
        <dbReference type="Proteomes" id="UP000193648"/>
    </source>
</evidence>
<dbReference type="AlphaFoldDB" id="A0A1Y2GZQ8"/>
<evidence type="ECO:0000256" key="2">
    <source>
        <dbReference type="ARBA" id="ARBA00004191"/>
    </source>
</evidence>
<evidence type="ECO:0000256" key="5">
    <source>
        <dbReference type="ARBA" id="ARBA00012780"/>
    </source>
</evidence>
<keyword evidence="6" id="KW-1003">Cell membrane</keyword>
<protein>
    <recommendedName>
        <fullName evidence="5">glucan endo-1,3-beta-D-glucosidase</fullName>
        <ecNumber evidence="5">3.2.1.39</ecNumber>
    </recommendedName>
    <alternativeName>
        <fullName evidence="18">Endo-1,3-beta-glucanase btgC</fullName>
    </alternativeName>
    <alternativeName>
        <fullName evidence="17">Laminarinase btgC</fullName>
    </alternativeName>
</protein>
<keyword evidence="13" id="KW-0119">Carbohydrate metabolism</keyword>
<dbReference type="GO" id="GO:0000272">
    <property type="term" value="P:polysaccharide catabolic process"/>
    <property type="evidence" value="ECO:0007669"/>
    <property type="project" value="UniProtKB-KW"/>
</dbReference>
<evidence type="ECO:0000256" key="17">
    <source>
        <dbReference type="ARBA" id="ARBA00042373"/>
    </source>
</evidence>
<sequence>MEPIPQESDQRPYFLQSSGTQAKAQVDRIQYSGQTQIAHQQNNPFPRPLHVQAHDTIECVNNEQTEAYPCQAQKDNSCSSSTIAATTAKRESSVMSSLFKPSHRRRPSSVEGWDSGDDEELDQTITPAGSNTMPTNEKSPWLRRENAKRKQVRRCLCLAVILCFLVLGTVLAFAFRDEIFSRNQQGPSVKREEVITPHLQGIEETYHVNKTITPDPRLKKIFYGIDYTPRDSQEPGCKVNLGHVIEDMKVLSQLTNRIRLYGMACQQSEAVLKAIEYLDLPEMEIILTLWVDHNNASWEKQSRVFWNLIDHELRSDSGFISNMDGQSSVKNDDMITISKVASRISGISVGNEVLFRNENKATTKEYVPLSVLTGYIDEIRTGLATRAARAAKSPDPAAMAMGQRLTQIPIFSSDLGRNAGQIVDQVDMVMSNIHPFFAYTSATEAADWAFKNFRNETVGAARGKLAAISEIGWPSGPASAKLGSAVPSIENLQIFIDSWVCQANKKSIPYYYFEAFDEPWKNSINARESQWGLMTVNRQLKVSLPSC</sequence>
<comment type="function">
    <text evidence="16">Glucanases play a role in cell expansion during growth, in cell-cell fusion during mating, and in spore release during sporulation. This enzyme may be involved in beta-glucan degradation. Active on laminarin and lichenan.</text>
</comment>
<accession>A0A1Y2GZQ8</accession>
<evidence type="ECO:0000256" key="10">
    <source>
        <dbReference type="ARBA" id="ARBA00022801"/>
    </source>
</evidence>
<evidence type="ECO:0000256" key="3">
    <source>
        <dbReference type="ARBA" id="ARBA00004401"/>
    </source>
</evidence>
<evidence type="ECO:0000256" key="16">
    <source>
        <dbReference type="ARBA" id="ARBA00037649"/>
    </source>
</evidence>
<evidence type="ECO:0000256" key="21">
    <source>
        <dbReference type="SAM" id="Phobius"/>
    </source>
</evidence>
<evidence type="ECO:0000256" key="19">
    <source>
        <dbReference type="RuleBase" id="RU004335"/>
    </source>
</evidence>
<dbReference type="RefSeq" id="XP_021884968.1">
    <property type="nucleotide sequence ID" value="XM_022028469.1"/>
</dbReference>
<feature type="compositionally biased region" description="Polar residues" evidence="20">
    <location>
        <begin position="123"/>
        <end position="138"/>
    </location>
</feature>
<evidence type="ECO:0000256" key="6">
    <source>
        <dbReference type="ARBA" id="ARBA00022475"/>
    </source>
</evidence>
<dbReference type="Pfam" id="PF00332">
    <property type="entry name" value="Glyco_hydro_17"/>
    <property type="match status" value="1"/>
</dbReference>
<keyword evidence="8" id="KW-0964">Secreted</keyword>
<keyword evidence="9" id="KW-0732">Signal</keyword>
<evidence type="ECO:0000256" key="15">
    <source>
        <dbReference type="ARBA" id="ARBA00023326"/>
    </source>
</evidence>
<dbReference type="Gene3D" id="3.20.20.80">
    <property type="entry name" value="Glycosidases"/>
    <property type="match status" value="1"/>
</dbReference>
<evidence type="ECO:0000256" key="14">
    <source>
        <dbReference type="ARBA" id="ARBA00023316"/>
    </source>
</evidence>
<dbReference type="InterPro" id="IPR017853">
    <property type="entry name" value="GH"/>
</dbReference>
<dbReference type="FunCoup" id="A0A1Y2GZQ8">
    <property type="interactions" value="31"/>
</dbReference>
<keyword evidence="23" id="KW-1185">Reference proteome</keyword>
<keyword evidence="7" id="KW-0134">Cell wall</keyword>
<feature type="region of interest" description="Disordered" evidence="20">
    <location>
        <begin position="89"/>
        <end position="142"/>
    </location>
</feature>
<dbReference type="GO" id="GO:0005576">
    <property type="term" value="C:extracellular region"/>
    <property type="evidence" value="ECO:0007669"/>
    <property type="project" value="TreeGrafter"/>
</dbReference>
<evidence type="ECO:0000256" key="9">
    <source>
        <dbReference type="ARBA" id="ARBA00022729"/>
    </source>
</evidence>
<keyword evidence="10 22" id="KW-0378">Hydrolase</keyword>
<dbReference type="GO" id="GO:0009277">
    <property type="term" value="C:fungal-type cell wall"/>
    <property type="evidence" value="ECO:0007669"/>
    <property type="project" value="TreeGrafter"/>
</dbReference>
<dbReference type="OrthoDB" id="77201at2759"/>
<comment type="caution">
    <text evidence="22">The sequence shown here is derived from an EMBL/GenBank/DDBJ whole genome shotgun (WGS) entry which is preliminary data.</text>
</comment>
<evidence type="ECO:0000256" key="18">
    <source>
        <dbReference type="ARBA" id="ARBA00043078"/>
    </source>
</evidence>
<evidence type="ECO:0000256" key="12">
    <source>
        <dbReference type="ARBA" id="ARBA00023180"/>
    </source>
</evidence>
<comment type="subcellular location">
    <subcellularLocation>
        <location evidence="3">Cell membrane</location>
        <topology evidence="3">Single-pass type II membrane protein</topology>
    </subcellularLocation>
    <subcellularLocation>
        <location evidence="2">Secreted</location>
        <location evidence="2">Cell wall</location>
    </subcellularLocation>
</comment>
<dbReference type="InterPro" id="IPR050732">
    <property type="entry name" value="Beta-glucan_modifiers"/>
</dbReference>
<keyword evidence="15" id="KW-0624">Polysaccharide degradation</keyword>
<dbReference type="EC" id="3.2.1.39" evidence="5"/>